<evidence type="ECO:0000313" key="2">
    <source>
        <dbReference type="Proteomes" id="UP000498740"/>
    </source>
</evidence>
<dbReference type="AlphaFoldDB" id="A0A7J0D4S2"/>
<comment type="caution">
    <text evidence="1">The sequence shown here is derived from an EMBL/GenBank/DDBJ whole genome shotgun (WGS) entry which is preliminary data.</text>
</comment>
<reference evidence="1 2" key="1">
    <citation type="submission" date="2020-05" db="EMBL/GenBank/DDBJ databases">
        <title>Whole genome shotgun sequence of Streptomyces microflavus NBRC 13062.</title>
        <authorList>
            <person name="Komaki H."/>
            <person name="Tamura T."/>
        </authorList>
    </citation>
    <scope>NUCLEOTIDE SEQUENCE [LARGE SCALE GENOMIC DNA]</scope>
    <source>
        <strain evidence="1 2">NBRC 13062</strain>
    </source>
</reference>
<sequence length="155" mass="16049">MPVYEPWAGGPDVLAEAAEVGRRAAAWIRSLPGPPVPCPVSAWLAGALPGAVETAMGSLDPADCDRMGPDGRLIEGTGGVDAGTMSTLSVVPCVLSEAVWLTPDQQVRLLAVACVVSGIVRLLADDPGTEILHSLVTRMCTTLDHCGATLGHRDR</sequence>
<gene>
    <name evidence="1" type="ORF">Smic_82640</name>
</gene>
<proteinExistence type="predicted"/>
<protein>
    <submittedName>
        <fullName evidence="1">Uncharacterized protein</fullName>
    </submittedName>
</protein>
<organism evidence="1 2">
    <name type="scientific">Streptomyces microflavus</name>
    <name type="common">Streptomyces lipmanii</name>
    <dbReference type="NCBI Taxonomy" id="1919"/>
    <lineage>
        <taxon>Bacteria</taxon>
        <taxon>Bacillati</taxon>
        <taxon>Actinomycetota</taxon>
        <taxon>Actinomycetes</taxon>
        <taxon>Kitasatosporales</taxon>
        <taxon>Streptomycetaceae</taxon>
        <taxon>Streptomyces</taxon>
    </lineage>
</organism>
<name>A0A7J0D4S2_STRMI</name>
<dbReference type="Proteomes" id="UP000498740">
    <property type="component" value="Unassembled WGS sequence"/>
</dbReference>
<dbReference type="EMBL" id="BLWD01000003">
    <property type="protein sequence ID" value="GFN09708.1"/>
    <property type="molecule type" value="Genomic_DNA"/>
</dbReference>
<accession>A0A7J0D4S2</accession>
<evidence type="ECO:0000313" key="1">
    <source>
        <dbReference type="EMBL" id="GFN09708.1"/>
    </source>
</evidence>